<gene>
    <name evidence="2" type="ORF">ERS852406_01689</name>
</gene>
<sequence length="44" mass="5045">MKIIFSQTTRICRSCEWQLLSDAKESRNDPVPAQNSAAPDFELF</sequence>
<organism evidence="2 3">
    <name type="scientific">Fusicatenibacter saccharivorans</name>
    <dbReference type="NCBI Taxonomy" id="1150298"/>
    <lineage>
        <taxon>Bacteria</taxon>
        <taxon>Bacillati</taxon>
        <taxon>Bacillota</taxon>
        <taxon>Clostridia</taxon>
        <taxon>Lachnospirales</taxon>
        <taxon>Lachnospiraceae</taxon>
        <taxon>Fusicatenibacter</taxon>
    </lineage>
</organism>
<feature type="region of interest" description="Disordered" evidence="1">
    <location>
        <begin position="23"/>
        <end position="44"/>
    </location>
</feature>
<protein>
    <submittedName>
        <fullName evidence="2">Uncharacterized protein</fullName>
    </submittedName>
</protein>
<accession>A0A174E3E9</accession>
<dbReference type="Proteomes" id="UP000095706">
    <property type="component" value="Unassembled WGS sequence"/>
</dbReference>
<evidence type="ECO:0000256" key="1">
    <source>
        <dbReference type="SAM" id="MobiDB-lite"/>
    </source>
</evidence>
<evidence type="ECO:0000313" key="3">
    <source>
        <dbReference type="Proteomes" id="UP000095706"/>
    </source>
</evidence>
<dbReference type="EMBL" id="CYYV01000007">
    <property type="protein sequence ID" value="CUO30560.1"/>
    <property type="molecule type" value="Genomic_DNA"/>
</dbReference>
<proteinExistence type="predicted"/>
<evidence type="ECO:0000313" key="2">
    <source>
        <dbReference type="EMBL" id="CUO30560.1"/>
    </source>
</evidence>
<reference evidence="2 3" key="1">
    <citation type="submission" date="2015-09" db="EMBL/GenBank/DDBJ databases">
        <authorList>
            <consortium name="Pathogen Informatics"/>
        </authorList>
    </citation>
    <scope>NUCLEOTIDE SEQUENCE [LARGE SCALE GENOMIC DNA]</scope>
    <source>
        <strain evidence="2 3">2789STDY5608849</strain>
    </source>
</reference>
<name>A0A174E3E9_9FIRM</name>
<dbReference type="AlphaFoldDB" id="A0A174E3E9"/>